<name>A0A7J7P0Q1_9MAGN</name>
<sequence>MFATMPEDEKGVLRTTRFIPLLLIDPIATKSTLVLEIFDRHLGGMKFQFGGTIIKMKHIHVYQILGLRVSPIVNEFLFVDPEHITNFRMRRFPKKKNTYGLKEIDGALKLAKLERHHDDVLRLNLLKIILSFLLPNKGRNVDVRYVDLVDDLDQFNRFPLGEQVYNLLWRQIVEFAKYRSTADKKSDKALSLHGCT</sequence>
<dbReference type="OrthoDB" id="1930729at2759"/>
<accession>A0A7J7P0Q1</accession>
<reference evidence="1 2" key="1">
    <citation type="journal article" date="2020" name="IScience">
        <title>Genome Sequencing of the Endangered Kingdonia uniflora (Circaeasteraceae, Ranunculales) Reveals Potential Mechanisms of Evolutionary Specialization.</title>
        <authorList>
            <person name="Sun Y."/>
            <person name="Deng T."/>
            <person name="Zhang A."/>
            <person name="Moore M.J."/>
            <person name="Landis J.B."/>
            <person name="Lin N."/>
            <person name="Zhang H."/>
            <person name="Zhang X."/>
            <person name="Huang J."/>
            <person name="Zhang X."/>
            <person name="Sun H."/>
            <person name="Wang H."/>
        </authorList>
    </citation>
    <scope>NUCLEOTIDE SEQUENCE [LARGE SCALE GENOMIC DNA]</scope>
    <source>
        <strain evidence="1">TB1705</strain>
        <tissue evidence="1">Leaf</tissue>
    </source>
</reference>
<protein>
    <submittedName>
        <fullName evidence="1">Uncharacterized protein</fullName>
    </submittedName>
</protein>
<dbReference type="EMBL" id="JACGCM010000393">
    <property type="protein sequence ID" value="KAF6172758.1"/>
    <property type="molecule type" value="Genomic_DNA"/>
</dbReference>
<proteinExistence type="predicted"/>
<evidence type="ECO:0000313" key="1">
    <source>
        <dbReference type="EMBL" id="KAF6172758.1"/>
    </source>
</evidence>
<keyword evidence="2" id="KW-1185">Reference proteome</keyword>
<gene>
    <name evidence="1" type="ORF">GIB67_000816</name>
</gene>
<dbReference type="AlphaFoldDB" id="A0A7J7P0Q1"/>
<comment type="caution">
    <text evidence="1">The sequence shown here is derived from an EMBL/GenBank/DDBJ whole genome shotgun (WGS) entry which is preliminary data.</text>
</comment>
<organism evidence="1 2">
    <name type="scientific">Kingdonia uniflora</name>
    <dbReference type="NCBI Taxonomy" id="39325"/>
    <lineage>
        <taxon>Eukaryota</taxon>
        <taxon>Viridiplantae</taxon>
        <taxon>Streptophyta</taxon>
        <taxon>Embryophyta</taxon>
        <taxon>Tracheophyta</taxon>
        <taxon>Spermatophyta</taxon>
        <taxon>Magnoliopsida</taxon>
        <taxon>Ranunculales</taxon>
        <taxon>Circaeasteraceae</taxon>
        <taxon>Kingdonia</taxon>
    </lineage>
</organism>
<evidence type="ECO:0000313" key="2">
    <source>
        <dbReference type="Proteomes" id="UP000541444"/>
    </source>
</evidence>
<dbReference type="Proteomes" id="UP000541444">
    <property type="component" value="Unassembled WGS sequence"/>
</dbReference>